<feature type="non-terminal residue" evidence="2">
    <location>
        <position position="1"/>
    </location>
</feature>
<gene>
    <name evidence="2" type="ORF">PCOR1329_LOCUS82214</name>
</gene>
<evidence type="ECO:0000313" key="3">
    <source>
        <dbReference type="Proteomes" id="UP001189429"/>
    </source>
</evidence>
<dbReference type="Proteomes" id="UP001189429">
    <property type="component" value="Unassembled WGS sequence"/>
</dbReference>
<comment type="caution">
    <text evidence="2">The sequence shown here is derived from an EMBL/GenBank/DDBJ whole genome shotgun (WGS) entry which is preliminary data.</text>
</comment>
<name>A0ABN9Y8V7_9DINO</name>
<sequence>RIKDPCTVREKVQALRIELIYALSRRGGKTAIQDLGQEPRVQKAKQGAQVGQKKLVDWLKLYPDNFALTCNDGAQMIVELASVDASDMSMIDRLLARIDRHDPPPQRSTASRGARDAGRGLRD</sequence>
<protein>
    <submittedName>
        <fullName evidence="2">Uncharacterized protein</fullName>
    </submittedName>
</protein>
<feature type="compositionally biased region" description="Basic and acidic residues" evidence="1">
    <location>
        <begin position="113"/>
        <end position="123"/>
    </location>
</feature>
<accession>A0ABN9Y8V7</accession>
<feature type="region of interest" description="Disordered" evidence="1">
    <location>
        <begin position="97"/>
        <end position="123"/>
    </location>
</feature>
<reference evidence="2" key="1">
    <citation type="submission" date="2023-10" db="EMBL/GenBank/DDBJ databases">
        <authorList>
            <person name="Chen Y."/>
            <person name="Shah S."/>
            <person name="Dougan E. K."/>
            <person name="Thang M."/>
            <person name="Chan C."/>
        </authorList>
    </citation>
    <scope>NUCLEOTIDE SEQUENCE [LARGE SCALE GENOMIC DNA]</scope>
</reference>
<feature type="non-terminal residue" evidence="2">
    <location>
        <position position="123"/>
    </location>
</feature>
<dbReference type="EMBL" id="CAUYUJ010021802">
    <property type="protein sequence ID" value="CAK0907085.1"/>
    <property type="molecule type" value="Genomic_DNA"/>
</dbReference>
<evidence type="ECO:0000313" key="2">
    <source>
        <dbReference type="EMBL" id="CAK0907085.1"/>
    </source>
</evidence>
<proteinExistence type="predicted"/>
<keyword evidence="3" id="KW-1185">Reference proteome</keyword>
<organism evidence="2 3">
    <name type="scientific">Prorocentrum cordatum</name>
    <dbReference type="NCBI Taxonomy" id="2364126"/>
    <lineage>
        <taxon>Eukaryota</taxon>
        <taxon>Sar</taxon>
        <taxon>Alveolata</taxon>
        <taxon>Dinophyceae</taxon>
        <taxon>Prorocentrales</taxon>
        <taxon>Prorocentraceae</taxon>
        <taxon>Prorocentrum</taxon>
    </lineage>
</organism>
<evidence type="ECO:0000256" key="1">
    <source>
        <dbReference type="SAM" id="MobiDB-lite"/>
    </source>
</evidence>